<evidence type="ECO:0000259" key="2">
    <source>
        <dbReference type="PROSITE" id="PS50006"/>
    </source>
</evidence>
<dbReference type="InterPro" id="IPR008984">
    <property type="entry name" value="SMAD_FHA_dom_sf"/>
</dbReference>
<keyword evidence="4" id="KW-1185">Reference proteome</keyword>
<feature type="domain" description="FHA" evidence="2">
    <location>
        <begin position="78"/>
        <end position="127"/>
    </location>
</feature>
<dbReference type="AlphaFoldDB" id="A0A2A6REN2"/>
<protein>
    <submittedName>
        <fullName evidence="3">FHA domain-containing protein</fullName>
    </submittedName>
</protein>
<dbReference type="InterPro" id="IPR000253">
    <property type="entry name" value="FHA_dom"/>
</dbReference>
<dbReference type="SMART" id="SM00240">
    <property type="entry name" value="FHA"/>
    <property type="match status" value="1"/>
</dbReference>
<sequence length="151" mass="16543">MFDIANLSIGVIMLLLRVAVVFLLYFFLWQVLRVVSRDLRGAAAPAPHTPAPYGQLVVTSGGQTGIPVGKIFPLSPVTIIGRSTEAEIALNDTFLSSEHARLELREAVWWLEDLNSTNGTFLNGFEVRGSTELHPGDVVRVGRVELKLVMS</sequence>
<keyword evidence="1" id="KW-1133">Transmembrane helix</keyword>
<name>A0A2A6REN2_9CHLR</name>
<dbReference type="Proteomes" id="UP000220527">
    <property type="component" value="Unassembled WGS sequence"/>
</dbReference>
<organism evidence="3 4">
    <name type="scientific">Candidatus Viridilinea mediisalina</name>
    <dbReference type="NCBI Taxonomy" id="2024553"/>
    <lineage>
        <taxon>Bacteria</taxon>
        <taxon>Bacillati</taxon>
        <taxon>Chloroflexota</taxon>
        <taxon>Chloroflexia</taxon>
        <taxon>Chloroflexales</taxon>
        <taxon>Chloroflexineae</taxon>
        <taxon>Oscillochloridaceae</taxon>
        <taxon>Candidatus Viridilinea</taxon>
    </lineage>
</organism>
<evidence type="ECO:0000313" key="3">
    <source>
        <dbReference type="EMBL" id="PDW01584.1"/>
    </source>
</evidence>
<dbReference type="Gene3D" id="2.60.200.20">
    <property type="match status" value="1"/>
</dbReference>
<dbReference type="PANTHER" id="PTHR23308">
    <property type="entry name" value="NUCLEAR INHIBITOR OF PROTEIN PHOSPHATASE-1"/>
    <property type="match status" value="1"/>
</dbReference>
<dbReference type="SUPFAM" id="SSF49879">
    <property type="entry name" value="SMAD/FHA domain"/>
    <property type="match status" value="1"/>
</dbReference>
<evidence type="ECO:0000256" key="1">
    <source>
        <dbReference type="SAM" id="Phobius"/>
    </source>
</evidence>
<evidence type="ECO:0000313" key="4">
    <source>
        <dbReference type="Proteomes" id="UP000220527"/>
    </source>
</evidence>
<comment type="caution">
    <text evidence="3">The sequence shown here is derived from an EMBL/GenBank/DDBJ whole genome shotgun (WGS) entry which is preliminary data.</text>
</comment>
<dbReference type="Pfam" id="PF00498">
    <property type="entry name" value="FHA"/>
    <property type="match status" value="1"/>
</dbReference>
<dbReference type="InterPro" id="IPR050923">
    <property type="entry name" value="Cell_Proc_Reg/RNA_Proc"/>
</dbReference>
<keyword evidence="1" id="KW-0812">Transmembrane</keyword>
<dbReference type="OrthoDB" id="9816434at2"/>
<proteinExistence type="predicted"/>
<dbReference type="CDD" id="cd00060">
    <property type="entry name" value="FHA"/>
    <property type="match status" value="1"/>
</dbReference>
<dbReference type="EMBL" id="NQWI01000126">
    <property type="protein sequence ID" value="PDW01584.1"/>
    <property type="molecule type" value="Genomic_DNA"/>
</dbReference>
<accession>A0A2A6REN2</accession>
<keyword evidence="1" id="KW-0472">Membrane</keyword>
<feature type="transmembrane region" description="Helical" evidence="1">
    <location>
        <begin position="6"/>
        <end position="28"/>
    </location>
</feature>
<dbReference type="PROSITE" id="PS50006">
    <property type="entry name" value="FHA_DOMAIN"/>
    <property type="match status" value="1"/>
</dbReference>
<reference evidence="4" key="1">
    <citation type="submission" date="2017-08" db="EMBL/GenBank/DDBJ databases">
        <authorList>
            <person name="Grouzdev D.S."/>
            <person name="Gaisin V.A."/>
            <person name="Rysina M.S."/>
            <person name="Gorlenko V.M."/>
        </authorList>
    </citation>
    <scope>NUCLEOTIDE SEQUENCE [LARGE SCALE GENOMIC DNA]</scope>
    <source>
        <strain evidence="4">Kir15-3F</strain>
    </source>
</reference>
<dbReference type="RefSeq" id="WP_097645563.1">
    <property type="nucleotide sequence ID" value="NZ_NQWI01000126.1"/>
</dbReference>
<gene>
    <name evidence="3" type="ORF">CJ255_18440</name>
</gene>